<evidence type="ECO:0000256" key="2">
    <source>
        <dbReference type="ARBA" id="ARBA00022475"/>
    </source>
</evidence>
<evidence type="ECO:0000313" key="14">
    <source>
        <dbReference type="Proteomes" id="UP001487740"/>
    </source>
</evidence>
<reference evidence="13 14" key="1">
    <citation type="submission" date="2023-03" db="EMBL/GenBank/DDBJ databases">
        <title>High-quality genome of Scylla paramamosain provides insights in environmental adaptation.</title>
        <authorList>
            <person name="Zhang L."/>
        </authorList>
    </citation>
    <scope>NUCLEOTIDE SEQUENCE [LARGE SCALE GENOMIC DNA]</scope>
    <source>
        <strain evidence="13">LZ_2023a</strain>
        <tissue evidence="13">Muscle</tissue>
    </source>
</reference>
<keyword evidence="4" id="KW-0732">Signal</keyword>
<dbReference type="PROSITE" id="PS50022">
    <property type="entry name" value="FA58C_3"/>
    <property type="match status" value="1"/>
</dbReference>
<accession>A0AAW0TDE0</accession>
<evidence type="ECO:0000256" key="7">
    <source>
        <dbReference type="ARBA" id="ARBA00022989"/>
    </source>
</evidence>
<dbReference type="Gene3D" id="2.60.120.260">
    <property type="entry name" value="Galactose-binding domain-like"/>
    <property type="match status" value="1"/>
</dbReference>
<feature type="region of interest" description="Disordered" evidence="11">
    <location>
        <begin position="280"/>
        <end position="301"/>
    </location>
</feature>
<evidence type="ECO:0000313" key="13">
    <source>
        <dbReference type="EMBL" id="KAK8385173.1"/>
    </source>
</evidence>
<feature type="domain" description="F5/8 type C" evidence="12">
    <location>
        <begin position="1"/>
        <end position="141"/>
    </location>
</feature>
<dbReference type="GO" id="GO:0005886">
    <property type="term" value="C:plasma membrane"/>
    <property type="evidence" value="ECO:0007669"/>
    <property type="project" value="UniProtKB-SubCell"/>
</dbReference>
<evidence type="ECO:0000256" key="4">
    <source>
        <dbReference type="ARBA" id="ARBA00022729"/>
    </source>
</evidence>
<keyword evidence="9" id="KW-1015">Disulfide bond</keyword>
<feature type="compositionally biased region" description="Pro residues" evidence="11">
    <location>
        <begin position="286"/>
        <end position="301"/>
    </location>
</feature>
<keyword evidence="10" id="KW-0325">Glycoprotein</keyword>
<dbReference type="InterPro" id="IPR048525">
    <property type="entry name" value="DDR1-2_DS-like"/>
</dbReference>
<evidence type="ECO:0000256" key="3">
    <source>
        <dbReference type="ARBA" id="ARBA00022692"/>
    </source>
</evidence>
<keyword evidence="5" id="KW-0547">Nucleotide-binding</keyword>
<feature type="region of interest" description="Disordered" evidence="11">
    <location>
        <begin position="1"/>
        <end position="34"/>
    </location>
</feature>
<dbReference type="SMART" id="SM00231">
    <property type="entry name" value="FA58C"/>
    <property type="match status" value="1"/>
</dbReference>
<dbReference type="PROSITE" id="PS01286">
    <property type="entry name" value="FA58C_2"/>
    <property type="match status" value="1"/>
</dbReference>
<proteinExistence type="predicted"/>
<evidence type="ECO:0000256" key="8">
    <source>
        <dbReference type="ARBA" id="ARBA00023136"/>
    </source>
</evidence>
<evidence type="ECO:0000259" key="12">
    <source>
        <dbReference type="PROSITE" id="PS50022"/>
    </source>
</evidence>
<keyword evidence="14" id="KW-1185">Reference proteome</keyword>
<keyword evidence="8" id="KW-0472">Membrane</keyword>
<dbReference type="Gene3D" id="2.60.120.1190">
    <property type="match status" value="1"/>
</dbReference>
<keyword evidence="6" id="KW-0067">ATP-binding</keyword>
<dbReference type="GO" id="GO:0005524">
    <property type="term" value="F:ATP binding"/>
    <property type="evidence" value="ECO:0007669"/>
    <property type="project" value="UniProtKB-KW"/>
</dbReference>
<dbReference type="PANTHER" id="PTHR24543:SF291">
    <property type="entry name" value="SMOKE ALARM, ISOFORM D"/>
    <property type="match status" value="1"/>
</dbReference>
<comment type="subcellular location">
    <subcellularLocation>
        <location evidence="1">Cell membrane</location>
        <topology evidence="1">Single-pass type I membrane protein</topology>
    </subcellularLocation>
</comment>
<dbReference type="Proteomes" id="UP001487740">
    <property type="component" value="Unassembled WGS sequence"/>
</dbReference>
<name>A0AAW0TDE0_SCYPA</name>
<evidence type="ECO:0000256" key="11">
    <source>
        <dbReference type="SAM" id="MobiDB-lite"/>
    </source>
</evidence>
<evidence type="ECO:0000256" key="6">
    <source>
        <dbReference type="ARBA" id="ARBA00022840"/>
    </source>
</evidence>
<dbReference type="InterPro" id="IPR008979">
    <property type="entry name" value="Galactose-bd-like_sf"/>
</dbReference>
<dbReference type="AlphaFoldDB" id="A0AAW0TDE0"/>
<dbReference type="SUPFAM" id="SSF49785">
    <property type="entry name" value="Galactose-binding domain-like"/>
    <property type="match status" value="1"/>
</dbReference>
<gene>
    <name evidence="13" type="ORF">O3P69_012162</name>
</gene>
<evidence type="ECO:0000256" key="10">
    <source>
        <dbReference type="ARBA" id="ARBA00023180"/>
    </source>
</evidence>
<dbReference type="Pfam" id="PF00754">
    <property type="entry name" value="F5_F8_type_C"/>
    <property type="match status" value="1"/>
</dbReference>
<organism evidence="13 14">
    <name type="scientific">Scylla paramamosain</name>
    <name type="common">Mud crab</name>
    <dbReference type="NCBI Taxonomy" id="85552"/>
    <lineage>
        <taxon>Eukaryota</taxon>
        <taxon>Metazoa</taxon>
        <taxon>Ecdysozoa</taxon>
        <taxon>Arthropoda</taxon>
        <taxon>Crustacea</taxon>
        <taxon>Multicrustacea</taxon>
        <taxon>Malacostraca</taxon>
        <taxon>Eumalacostraca</taxon>
        <taxon>Eucarida</taxon>
        <taxon>Decapoda</taxon>
        <taxon>Pleocyemata</taxon>
        <taxon>Brachyura</taxon>
        <taxon>Eubrachyura</taxon>
        <taxon>Portunoidea</taxon>
        <taxon>Portunidae</taxon>
        <taxon>Portuninae</taxon>
        <taxon>Scylla</taxon>
    </lineage>
</organism>
<protein>
    <recommendedName>
        <fullName evidence="12">F5/8 type C domain-containing protein</fullName>
    </recommendedName>
</protein>
<keyword evidence="3" id="KW-0812">Transmembrane</keyword>
<keyword evidence="7" id="KW-1133">Transmembrane helix</keyword>
<evidence type="ECO:0000256" key="5">
    <source>
        <dbReference type="ARBA" id="ARBA00022741"/>
    </source>
</evidence>
<dbReference type="CDD" id="cd00057">
    <property type="entry name" value="FA58C"/>
    <property type="match status" value="1"/>
</dbReference>
<evidence type="ECO:0000256" key="9">
    <source>
        <dbReference type="ARBA" id="ARBA00023157"/>
    </source>
</evidence>
<dbReference type="Pfam" id="PF21114">
    <property type="entry name" value="DDR1-2_DS-like"/>
    <property type="match status" value="1"/>
</dbReference>
<sequence>MESGDIPDEAITASSSHNHIVGPHNARVRKEKEGGAWCPKDQVSESARESLTVDLAAVHVVTAVGTQGRFGNGDGKEYTEEYMLEYWRPGLDSFRSFTGNVNTYLEQKNQLAPPLLATKVRFIPISSHPRTVCLRVELYGCNATGGLLSYEGVDGAVRDPGFQLGDDSYDGARGPGLLRHGLGQLYDGELGRPLNQLQLQAYGRGKGWEWVGWSRRQLEGQPLILIFTFESMRNFTLLSLHAFASQEDDFGLPSKVEVYFGDNATNYHEQVLTSPFHLARRAGPREPQPNLGPPPPHCQRP</sequence>
<dbReference type="InterPro" id="IPR000421">
    <property type="entry name" value="FA58C"/>
</dbReference>
<evidence type="ECO:0000256" key="1">
    <source>
        <dbReference type="ARBA" id="ARBA00004251"/>
    </source>
</evidence>
<comment type="caution">
    <text evidence="13">The sequence shown here is derived from an EMBL/GenBank/DDBJ whole genome shotgun (WGS) entry which is preliminary data.</text>
</comment>
<keyword evidence="2" id="KW-1003">Cell membrane</keyword>
<dbReference type="PANTHER" id="PTHR24543">
    <property type="entry name" value="MULTICOPPER OXIDASE-RELATED"/>
    <property type="match status" value="1"/>
</dbReference>
<dbReference type="EMBL" id="JARAKH010000033">
    <property type="protein sequence ID" value="KAK8385173.1"/>
    <property type="molecule type" value="Genomic_DNA"/>
</dbReference>